<dbReference type="EMBL" id="MU277192">
    <property type="protein sequence ID" value="KAI0066504.1"/>
    <property type="molecule type" value="Genomic_DNA"/>
</dbReference>
<reference evidence="1" key="1">
    <citation type="submission" date="2021-03" db="EMBL/GenBank/DDBJ databases">
        <authorList>
            <consortium name="DOE Joint Genome Institute"/>
            <person name="Ahrendt S."/>
            <person name="Looney B.P."/>
            <person name="Miyauchi S."/>
            <person name="Morin E."/>
            <person name="Drula E."/>
            <person name="Courty P.E."/>
            <person name="Chicoki N."/>
            <person name="Fauchery L."/>
            <person name="Kohler A."/>
            <person name="Kuo A."/>
            <person name="Labutti K."/>
            <person name="Pangilinan J."/>
            <person name="Lipzen A."/>
            <person name="Riley R."/>
            <person name="Andreopoulos W."/>
            <person name="He G."/>
            <person name="Johnson J."/>
            <person name="Barry K.W."/>
            <person name="Grigoriev I.V."/>
            <person name="Nagy L."/>
            <person name="Hibbett D."/>
            <person name="Henrissat B."/>
            <person name="Matheny P.B."/>
            <person name="Labbe J."/>
            <person name="Martin F."/>
        </authorList>
    </citation>
    <scope>NUCLEOTIDE SEQUENCE</scope>
    <source>
        <strain evidence="1">HHB10654</strain>
    </source>
</reference>
<gene>
    <name evidence="1" type="ORF">BV25DRAFT_1820468</name>
</gene>
<accession>A0ACB8TDK9</accession>
<dbReference type="Proteomes" id="UP000814140">
    <property type="component" value="Unassembled WGS sequence"/>
</dbReference>
<evidence type="ECO:0000313" key="2">
    <source>
        <dbReference type="Proteomes" id="UP000814140"/>
    </source>
</evidence>
<comment type="caution">
    <text evidence="1">The sequence shown here is derived from an EMBL/GenBank/DDBJ whole genome shotgun (WGS) entry which is preliminary data.</text>
</comment>
<keyword evidence="2" id="KW-1185">Reference proteome</keyword>
<evidence type="ECO:0000313" key="1">
    <source>
        <dbReference type="EMBL" id="KAI0066504.1"/>
    </source>
</evidence>
<organism evidence="1 2">
    <name type="scientific">Artomyces pyxidatus</name>
    <dbReference type="NCBI Taxonomy" id="48021"/>
    <lineage>
        <taxon>Eukaryota</taxon>
        <taxon>Fungi</taxon>
        <taxon>Dikarya</taxon>
        <taxon>Basidiomycota</taxon>
        <taxon>Agaricomycotina</taxon>
        <taxon>Agaricomycetes</taxon>
        <taxon>Russulales</taxon>
        <taxon>Auriscalpiaceae</taxon>
        <taxon>Artomyces</taxon>
    </lineage>
</organism>
<sequence>MGCIPSKQKALQQFDDGTAPQLPSKKPKKTKKNRGPPSPVVEGEPAPWVRGHAVLVLNEDAQGGEVFVMEKGT</sequence>
<name>A0ACB8TDK9_9AGAM</name>
<protein>
    <submittedName>
        <fullName evidence="1">Uncharacterized protein</fullName>
    </submittedName>
</protein>
<proteinExistence type="predicted"/>
<reference evidence="1" key="2">
    <citation type="journal article" date="2022" name="New Phytol.">
        <title>Evolutionary transition to the ectomycorrhizal habit in the genomes of a hyperdiverse lineage of mushroom-forming fungi.</title>
        <authorList>
            <person name="Looney B."/>
            <person name="Miyauchi S."/>
            <person name="Morin E."/>
            <person name="Drula E."/>
            <person name="Courty P.E."/>
            <person name="Kohler A."/>
            <person name="Kuo A."/>
            <person name="LaButti K."/>
            <person name="Pangilinan J."/>
            <person name="Lipzen A."/>
            <person name="Riley R."/>
            <person name="Andreopoulos W."/>
            <person name="He G."/>
            <person name="Johnson J."/>
            <person name="Nolan M."/>
            <person name="Tritt A."/>
            <person name="Barry K.W."/>
            <person name="Grigoriev I.V."/>
            <person name="Nagy L.G."/>
            <person name="Hibbett D."/>
            <person name="Henrissat B."/>
            <person name="Matheny P.B."/>
            <person name="Labbe J."/>
            <person name="Martin F.M."/>
        </authorList>
    </citation>
    <scope>NUCLEOTIDE SEQUENCE</scope>
    <source>
        <strain evidence="1">HHB10654</strain>
    </source>
</reference>